<keyword evidence="1" id="KW-0812">Transmembrane</keyword>
<accession>A0ABW8UZ61</accession>
<dbReference type="RefSeq" id="WP_407593940.1">
    <property type="nucleotide sequence ID" value="NZ_JBHDIY010000002.1"/>
</dbReference>
<protein>
    <submittedName>
        <fullName evidence="2">Uncharacterized protein</fullName>
    </submittedName>
</protein>
<reference evidence="2 3" key="1">
    <citation type="submission" date="2024-08" db="EMBL/GenBank/DDBJ databases">
        <title>Tateyamaria sp. nov., isolated from marine algae.</title>
        <authorList>
            <person name="Choi B.J."/>
            <person name="Kim J.M."/>
            <person name="Lee J.K."/>
            <person name="Choi D.G."/>
            <person name="Bayburt H."/>
            <person name="Baek J.H."/>
            <person name="Han D.M."/>
            <person name="Jeon C.O."/>
        </authorList>
    </citation>
    <scope>NUCLEOTIDE SEQUENCE [LARGE SCALE GENOMIC DNA]</scope>
    <source>
        <strain evidence="2 3">KMU-156</strain>
    </source>
</reference>
<evidence type="ECO:0000313" key="3">
    <source>
        <dbReference type="Proteomes" id="UP001627408"/>
    </source>
</evidence>
<keyword evidence="1" id="KW-0472">Membrane</keyword>
<evidence type="ECO:0000256" key="1">
    <source>
        <dbReference type="SAM" id="Phobius"/>
    </source>
</evidence>
<feature type="transmembrane region" description="Helical" evidence="1">
    <location>
        <begin position="95"/>
        <end position="114"/>
    </location>
</feature>
<keyword evidence="1" id="KW-1133">Transmembrane helix</keyword>
<feature type="transmembrane region" description="Helical" evidence="1">
    <location>
        <begin position="71"/>
        <end position="89"/>
    </location>
</feature>
<proteinExistence type="predicted"/>
<sequence length="136" mass="14514">MRRRATILLHWLTFVVLILLVAAGPLPALAWTFGLSGLAMCALALTNGLMNGPGPKLEGALRTAHPWLSRAMYAALGGVAALSIWGQVAQGPDLAPIYFYLMSASALHAIFHLWRHTALGDGALRRITPKAVHGVL</sequence>
<dbReference type="Proteomes" id="UP001627408">
    <property type="component" value="Unassembled WGS sequence"/>
</dbReference>
<comment type="caution">
    <text evidence="2">The sequence shown here is derived from an EMBL/GenBank/DDBJ whole genome shotgun (WGS) entry which is preliminary data.</text>
</comment>
<organism evidence="2 3">
    <name type="scientific">Tateyamaria armeniaca</name>
    <dbReference type="NCBI Taxonomy" id="2518930"/>
    <lineage>
        <taxon>Bacteria</taxon>
        <taxon>Pseudomonadati</taxon>
        <taxon>Pseudomonadota</taxon>
        <taxon>Alphaproteobacteria</taxon>
        <taxon>Rhodobacterales</taxon>
        <taxon>Roseobacteraceae</taxon>
        <taxon>Tateyamaria</taxon>
    </lineage>
</organism>
<gene>
    <name evidence="2" type="ORF">ACERZ8_20080</name>
</gene>
<keyword evidence="3" id="KW-1185">Reference proteome</keyword>
<name>A0ABW8UZ61_9RHOB</name>
<feature type="transmembrane region" description="Helical" evidence="1">
    <location>
        <begin position="33"/>
        <end position="50"/>
    </location>
</feature>
<evidence type="ECO:0000313" key="2">
    <source>
        <dbReference type="EMBL" id="MFL4472064.1"/>
    </source>
</evidence>
<dbReference type="EMBL" id="JBHDIY010000002">
    <property type="protein sequence ID" value="MFL4472064.1"/>
    <property type="molecule type" value="Genomic_DNA"/>
</dbReference>